<dbReference type="InParanoid" id="K7MP59"/>
<reference evidence="1 2" key="1">
    <citation type="journal article" date="2010" name="Nature">
        <title>Genome sequence of the palaeopolyploid soybean.</title>
        <authorList>
            <person name="Schmutz J."/>
            <person name="Cannon S.B."/>
            <person name="Schlueter J."/>
            <person name="Ma J."/>
            <person name="Mitros T."/>
            <person name="Nelson W."/>
            <person name="Hyten D.L."/>
            <person name="Song Q."/>
            <person name="Thelen J.J."/>
            <person name="Cheng J."/>
            <person name="Xu D."/>
            <person name="Hellsten U."/>
            <person name="May G.D."/>
            <person name="Yu Y."/>
            <person name="Sakurai T."/>
            <person name="Umezawa T."/>
            <person name="Bhattacharyya M.K."/>
            <person name="Sandhu D."/>
            <person name="Valliyodan B."/>
            <person name="Lindquist E."/>
            <person name="Peto M."/>
            <person name="Grant D."/>
            <person name="Shu S."/>
            <person name="Goodstein D."/>
            <person name="Barry K."/>
            <person name="Futrell-Griggs M."/>
            <person name="Abernathy B."/>
            <person name="Du J."/>
            <person name="Tian Z."/>
            <person name="Zhu L."/>
            <person name="Gill N."/>
            <person name="Joshi T."/>
            <person name="Libault M."/>
            <person name="Sethuraman A."/>
            <person name="Zhang X.-C."/>
            <person name="Shinozaki K."/>
            <person name="Nguyen H.T."/>
            <person name="Wing R.A."/>
            <person name="Cregan P."/>
            <person name="Specht J."/>
            <person name="Grimwood J."/>
            <person name="Rokhsar D."/>
            <person name="Stacey G."/>
            <person name="Shoemaker R.C."/>
            <person name="Jackson S.A."/>
        </authorList>
    </citation>
    <scope>NUCLEOTIDE SEQUENCE [LARGE SCALE GENOMIC DNA]</scope>
    <source>
        <strain evidence="2">cv. Williams 82</strain>
        <tissue evidence="1">Callus</tissue>
    </source>
</reference>
<proteinExistence type="predicted"/>
<dbReference type="EMBL" id="CM000851">
    <property type="protein sequence ID" value="KRG97347.1"/>
    <property type="molecule type" value="Genomic_DNA"/>
</dbReference>
<dbReference type="Proteomes" id="UP000008827">
    <property type="component" value="Chromosome 18"/>
</dbReference>
<organism evidence="2">
    <name type="scientific">Glycine max</name>
    <name type="common">Soybean</name>
    <name type="synonym">Glycine hispida</name>
    <dbReference type="NCBI Taxonomy" id="3847"/>
    <lineage>
        <taxon>Eukaryota</taxon>
        <taxon>Viridiplantae</taxon>
        <taxon>Streptophyta</taxon>
        <taxon>Embryophyta</taxon>
        <taxon>Tracheophyta</taxon>
        <taxon>Spermatophyta</taxon>
        <taxon>Magnoliopsida</taxon>
        <taxon>eudicotyledons</taxon>
        <taxon>Gunneridae</taxon>
        <taxon>Pentapetalae</taxon>
        <taxon>rosids</taxon>
        <taxon>fabids</taxon>
        <taxon>Fabales</taxon>
        <taxon>Fabaceae</taxon>
        <taxon>Papilionoideae</taxon>
        <taxon>50 kb inversion clade</taxon>
        <taxon>NPAAA clade</taxon>
        <taxon>indigoferoid/millettioid clade</taxon>
        <taxon>Phaseoleae</taxon>
        <taxon>Glycine</taxon>
        <taxon>Glycine subgen. Soja</taxon>
    </lineage>
</organism>
<reference evidence="2" key="2">
    <citation type="submission" date="2018-02" db="UniProtKB">
        <authorList>
            <consortium name="EnsemblPlants"/>
        </authorList>
    </citation>
    <scope>IDENTIFICATION</scope>
    <source>
        <strain evidence="2">Williams 82</strain>
    </source>
</reference>
<evidence type="ECO:0000313" key="3">
    <source>
        <dbReference type="Proteomes" id="UP000008827"/>
    </source>
</evidence>
<dbReference type="AlphaFoldDB" id="K7MP59"/>
<gene>
    <name evidence="1" type="ORF">GLYMA_18G002100</name>
</gene>
<reference evidence="1" key="3">
    <citation type="submission" date="2018-07" db="EMBL/GenBank/DDBJ databases">
        <title>WGS assembly of Glycine max.</title>
        <authorList>
            <person name="Schmutz J."/>
            <person name="Cannon S."/>
            <person name="Schlueter J."/>
            <person name="Ma J."/>
            <person name="Mitros T."/>
            <person name="Nelson W."/>
            <person name="Hyten D."/>
            <person name="Song Q."/>
            <person name="Thelen J."/>
            <person name="Cheng J."/>
            <person name="Xu D."/>
            <person name="Hellsten U."/>
            <person name="May G."/>
            <person name="Yu Y."/>
            <person name="Sakurai T."/>
            <person name="Umezawa T."/>
            <person name="Bhattacharyya M."/>
            <person name="Sandhu D."/>
            <person name="Valliyodan B."/>
            <person name="Lindquist E."/>
            <person name="Peto M."/>
            <person name="Grant D."/>
            <person name="Shu S."/>
            <person name="Goodstein D."/>
            <person name="Barry K."/>
            <person name="Futrell-Griggs M."/>
            <person name="Abernathy B."/>
            <person name="Du J."/>
            <person name="Tian Z."/>
            <person name="Zhu L."/>
            <person name="Gill N."/>
            <person name="Joshi T."/>
            <person name="Libault M."/>
            <person name="Sethuraman A."/>
            <person name="Zhang X."/>
            <person name="Shinozaki K."/>
            <person name="Nguyen H."/>
            <person name="Wing R."/>
            <person name="Cregan P."/>
            <person name="Specht J."/>
            <person name="Grimwood J."/>
            <person name="Rokhsar D."/>
            <person name="Stacey G."/>
            <person name="Shoemaker R."/>
            <person name="Jackson S."/>
        </authorList>
    </citation>
    <scope>NUCLEOTIDE SEQUENCE</scope>
    <source>
        <tissue evidence="1">Callus</tissue>
    </source>
</reference>
<sequence>MSLLSSVNKSHHYIKFFTEIELAAQRDWWNVFVPLISQICICPCISTSQICPCILRCIWKLVRKNAT</sequence>
<keyword evidence="3" id="KW-1185">Reference proteome</keyword>
<name>K7MP59_SOYBN</name>
<evidence type="ECO:0000313" key="2">
    <source>
        <dbReference type="EnsemblPlants" id="KRG97347"/>
    </source>
</evidence>
<dbReference type="Gramene" id="KRG97347">
    <property type="protein sequence ID" value="KRG97347"/>
    <property type="gene ID" value="GLYMA_18G002100"/>
</dbReference>
<protein>
    <submittedName>
        <fullName evidence="1 2">Uncharacterized protein</fullName>
    </submittedName>
</protein>
<dbReference type="EnsemblPlants" id="KRG97347">
    <property type="protein sequence ID" value="KRG97347"/>
    <property type="gene ID" value="GLYMA_18G002100"/>
</dbReference>
<dbReference type="HOGENOM" id="CLU_2817512_0_0_1"/>
<accession>K7MP59</accession>
<evidence type="ECO:0000313" key="1">
    <source>
        <dbReference type="EMBL" id="KRG97347.1"/>
    </source>
</evidence>
<dbReference type="PaxDb" id="3847-GLYMA18G00490.1"/>